<dbReference type="SUPFAM" id="SSF52317">
    <property type="entry name" value="Class I glutamine amidotransferase-like"/>
    <property type="match status" value="1"/>
</dbReference>
<dbReference type="Pfam" id="PF00117">
    <property type="entry name" value="GATase"/>
    <property type="match status" value="1"/>
</dbReference>
<dbReference type="InterPro" id="IPR017926">
    <property type="entry name" value="GATASE"/>
</dbReference>
<dbReference type="EMBL" id="GIBP01008185">
    <property type="protein sequence ID" value="NDV37154.1"/>
    <property type="molecule type" value="Transcribed_RNA"/>
</dbReference>
<dbReference type="AlphaFoldDB" id="A0A6B2LJJ8"/>
<organism evidence="2">
    <name type="scientific">Arcella intermedia</name>
    <dbReference type="NCBI Taxonomy" id="1963864"/>
    <lineage>
        <taxon>Eukaryota</taxon>
        <taxon>Amoebozoa</taxon>
        <taxon>Tubulinea</taxon>
        <taxon>Elardia</taxon>
        <taxon>Arcellinida</taxon>
        <taxon>Sphaerothecina</taxon>
        <taxon>Arcellidae</taxon>
        <taxon>Arcella</taxon>
    </lineage>
</organism>
<name>A0A6B2LJJ8_9EUKA</name>
<dbReference type="GO" id="GO:0005634">
    <property type="term" value="C:nucleus"/>
    <property type="evidence" value="ECO:0007669"/>
    <property type="project" value="TreeGrafter"/>
</dbReference>
<feature type="domain" description="Glutamine amidotransferase" evidence="1">
    <location>
        <begin position="10"/>
        <end position="140"/>
    </location>
</feature>
<dbReference type="InterPro" id="IPR029062">
    <property type="entry name" value="Class_I_gatase-like"/>
</dbReference>
<dbReference type="PANTHER" id="PTHR42695:SF5">
    <property type="entry name" value="GLUTAMINE AMIDOTRANSFERASE YLR126C-RELATED"/>
    <property type="match status" value="1"/>
</dbReference>
<reference evidence="2" key="1">
    <citation type="journal article" date="2020" name="J. Eukaryot. Microbiol.">
        <title>De novo Sequencing, Assembly and Annotation of the Transcriptome for the Free-Living Testate Amoeba Arcella intermedia.</title>
        <authorList>
            <person name="Ribeiro G.M."/>
            <person name="Porfirio-Sousa A.L."/>
            <person name="Maurer-Alcala X.X."/>
            <person name="Katz L.A."/>
            <person name="Lahr D.J.G."/>
        </authorList>
    </citation>
    <scope>NUCLEOTIDE SEQUENCE</scope>
</reference>
<dbReference type="PANTHER" id="PTHR42695">
    <property type="entry name" value="GLUTAMINE AMIDOTRANSFERASE YLR126C-RELATED"/>
    <property type="match status" value="1"/>
</dbReference>
<sequence>MITGSVASAYDQEDWVKELCQLIRKLHLMKTKLVGICFGHQVIALALGGKVEKNPIGWSLGRKTFSLHPPARDYLNSLVSQSPLKTPFLDSLSMYYTHQDHVPVAPPGVEEMGGSPSHSPVLGYFNRSNILTYQGHPEFTRPMVEKCIDNVWRNPPSYLNKEEVLASLNSPVDEAFLAISILSFLRQRTAQ</sequence>
<accession>A0A6B2LJJ8</accession>
<evidence type="ECO:0000259" key="1">
    <source>
        <dbReference type="Pfam" id="PF00117"/>
    </source>
</evidence>
<evidence type="ECO:0000313" key="2">
    <source>
        <dbReference type="EMBL" id="NDV37154.1"/>
    </source>
</evidence>
<dbReference type="Gene3D" id="3.40.50.880">
    <property type="match status" value="1"/>
</dbReference>
<protein>
    <recommendedName>
        <fullName evidence="1">Glutamine amidotransferase domain-containing protein</fullName>
    </recommendedName>
</protein>
<dbReference type="InterPro" id="IPR044992">
    <property type="entry name" value="ChyE-like"/>
</dbReference>
<dbReference type="CDD" id="cd01741">
    <property type="entry name" value="GATase1_1"/>
    <property type="match status" value="1"/>
</dbReference>
<dbReference type="PROSITE" id="PS51273">
    <property type="entry name" value="GATASE_TYPE_1"/>
    <property type="match status" value="1"/>
</dbReference>
<proteinExistence type="predicted"/>
<dbReference type="GO" id="GO:0005829">
    <property type="term" value="C:cytosol"/>
    <property type="evidence" value="ECO:0007669"/>
    <property type="project" value="TreeGrafter"/>
</dbReference>